<feature type="domain" description="Integrase catalytic" evidence="2">
    <location>
        <begin position="171"/>
        <end position="337"/>
    </location>
</feature>
<reference evidence="3" key="1">
    <citation type="journal article" date="2023" name="G3 (Bethesda)">
        <title>Whole genome assembly and annotation of the endangered Caribbean coral Acropora cervicornis.</title>
        <authorList>
            <person name="Selwyn J.D."/>
            <person name="Vollmer S.V."/>
        </authorList>
    </citation>
    <scope>NUCLEOTIDE SEQUENCE</scope>
    <source>
        <strain evidence="3">K2</strain>
    </source>
</reference>
<feature type="compositionally biased region" description="Polar residues" evidence="1">
    <location>
        <begin position="458"/>
        <end position="473"/>
    </location>
</feature>
<proteinExistence type="predicted"/>
<dbReference type="Proteomes" id="UP001249851">
    <property type="component" value="Unassembled WGS sequence"/>
</dbReference>
<dbReference type="PROSITE" id="PS50994">
    <property type="entry name" value="INTEGRASE"/>
    <property type="match status" value="1"/>
</dbReference>
<protein>
    <recommendedName>
        <fullName evidence="2">Integrase catalytic domain-containing protein</fullName>
    </recommendedName>
</protein>
<comment type="caution">
    <text evidence="3">The sequence shown here is derived from an EMBL/GenBank/DDBJ whole genome shotgun (WGS) entry which is preliminary data.</text>
</comment>
<dbReference type="FunFam" id="1.10.340.70:FF:000001">
    <property type="entry name" value="Retrovirus-related Pol polyprotein from transposon gypsy-like Protein"/>
    <property type="match status" value="1"/>
</dbReference>
<dbReference type="InterPro" id="IPR041588">
    <property type="entry name" value="Integrase_H2C2"/>
</dbReference>
<dbReference type="InterPro" id="IPR012337">
    <property type="entry name" value="RNaseH-like_sf"/>
</dbReference>
<dbReference type="PANTHER" id="PTHR37984">
    <property type="entry name" value="PROTEIN CBG26694"/>
    <property type="match status" value="1"/>
</dbReference>
<dbReference type="EMBL" id="JARQWQ010000108">
    <property type="protein sequence ID" value="KAK2550619.1"/>
    <property type="molecule type" value="Genomic_DNA"/>
</dbReference>
<dbReference type="SUPFAM" id="SSF53098">
    <property type="entry name" value="Ribonuclease H-like"/>
    <property type="match status" value="1"/>
</dbReference>
<dbReference type="GO" id="GO:0015074">
    <property type="term" value="P:DNA integration"/>
    <property type="evidence" value="ECO:0007669"/>
    <property type="project" value="InterPro"/>
</dbReference>
<evidence type="ECO:0000259" key="2">
    <source>
        <dbReference type="PROSITE" id="PS50994"/>
    </source>
</evidence>
<dbReference type="Pfam" id="PF17921">
    <property type="entry name" value="Integrase_H2C2"/>
    <property type="match status" value="1"/>
</dbReference>
<name>A0AAD9PWZ5_ACRCE</name>
<feature type="compositionally biased region" description="Low complexity" evidence="1">
    <location>
        <begin position="446"/>
        <end position="457"/>
    </location>
</feature>
<dbReference type="AlphaFoldDB" id="A0AAD9PWZ5"/>
<dbReference type="PANTHER" id="PTHR37984:SF7">
    <property type="entry name" value="INTEGRASE CATALYTIC DOMAIN-CONTAINING PROTEIN"/>
    <property type="match status" value="1"/>
</dbReference>
<dbReference type="InterPro" id="IPR036397">
    <property type="entry name" value="RNaseH_sf"/>
</dbReference>
<feature type="region of interest" description="Disordered" evidence="1">
    <location>
        <begin position="430"/>
        <end position="496"/>
    </location>
</feature>
<gene>
    <name evidence="3" type="ORF">P5673_028674</name>
</gene>
<organism evidence="3 4">
    <name type="scientific">Acropora cervicornis</name>
    <name type="common">Staghorn coral</name>
    <dbReference type="NCBI Taxonomy" id="6130"/>
    <lineage>
        <taxon>Eukaryota</taxon>
        <taxon>Metazoa</taxon>
        <taxon>Cnidaria</taxon>
        <taxon>Anthozoa</taxon>
        <taxon>Hexacorallia</taxon>
        <taxon>Scleractinia</taxon>
        <taxon>Astrocoeniina</taxon>
        <taxon>Acroporidae</taxon>
        <taxon>Acropora</taxon>
    </lineage>
</organism>
<dbReference type="Gene3D" id="3.30.420.10">
    <property type="entry name" value="Ribonuclease H-like superfamily/Ribonuclease H"/>
    <property type="match status" value="1"/>
</dbReference>
<dbReference type="InterPro" id="IPR050951">
    <property type="entry name" value="Retrovirus_Pol_polyprotein"/>
</dbReference>
<dbReference type="InterPro" id="IPR001584">
    <property type="entry name" value="Integrase_cat-core"/>
</dbReference>
<keyword evidence="4" id="KW-1185">Reference proteome</keyword>
<sequence length="496" mass="56536">MQAPPRLQRMLLRVHPYDCIIKYLPGREMVTADALSRLSPVDQFEVPDMNVKIHHLIRITPAKMEEFKEETAKDETLQLLSRKVIQGWPDSVKKIDPEVKPRVIVPESLRGNILQQIHGGHLGMEKCKLRAKSCVYWPDIYKEIASLVNSCCVCQKYHSSQHKEPMIPSEIPSRPWQTVSADLFYVQQAWFLVVVDYYSKFPIVKKLHNLTARAVVNEMKMLFAENGIPRSLQCDNGTQFTSGEFQQLASQFGFEIVTSYPHYPRGHGFVERQVQTIKKTILKCREIKEDIDLALLALRTTPLSSNIPSPAELLNGRMFKSTLPGKIQPSKNQEEVINWLKVRQDNQSYYYNRHTKKLSKLHRDQAINAQDPVRKTWNPARVVEEGDSPRSYIVETGTGAHLRRNRIHLRPNNASNNLANNLSSLIPQGRMMSQSSSVNSEKLTPADNSANNLSNSDQITRPSSANPQCSTLAETEKSPRKTRSGRVIRAPERLNL</sequence>
<accession>A0AAD9PWZ5</accession>
<feature type="compositionally biased region" description="Polar residues" evidence="1">
    <location>
        <begin position="431"/>
        <end position="442"/>
    </location>
</feature>
<evidence type="ECO:0000313" key="3">
    <source>
        <dbReference type="EMBL" id="KAK2550619.1"/>
    </source>
</evidence>
<evidence type="ECO:0000256" key="1">
    <source>
        <dbReference type="SAM" id="MobiDB-lite"/>
    </source>
</evidence>
<reference evidence="3" key="2">
    <citation type="journal article" date="2023" name="Science">
        <title>Genomic signatures of disease resistance in endangered staghorn corals.</title>
        <authorList>
            <person name="Vollmer S.V."/>
            <person name="Selwyn J.D."/>
            <person name="Despard B.A."/>
            <person name="Roesel C.L."/>
        </authorList>
    </citation>
    <scope>NUCLEOTIDE SEQUENCE</scope>
    <source>
        <strain evidence="3">K2</strain>
    </source>
</reference>
<evidence type="ECO:0000313" key="4">
    <source>
        <dbReference type="Proteomes" id="UP001249851"/>
    </source>
</evidence>
<dbReference type="FunFam" id="3.30.420.10:FF:000063">
    <property type="entry name" value="Retrovirus-related Pol polyprotein from transposon 297-like Protein"/>
    <property type="match status" value="1"/>
</dbReference>
<dbReference type="Gene3D" id="1.10.340.70">
    <property type="match status" value="1"/>
</dbReference>
<dbReference type="GO" id="GO:0003676">
    <property type="term" value="F:nucleic acid binding"/>
    <property type="evidence" value="ECO:0007669"/>
    <property type="project" value="InterPro"/>
</dbReference>
<dbReference type="Pfam" id="PF00665">
    <property type="entry name" value="rve"/>
    <property type="match status" value="1"/>
</dbReference>